<evidence type="ECO:0000313" key="3">
    <source>
        <dbReference type="Proteomes" id="UP000327493"/>
    </source>
</evidence>
<dbReference type="EMBL" id="VOFY01000012">
    <property type="protein sequence ID" value="KAA8587655.1"/>
    <property type="molecule type" value="Genomic_DNA"/>
</dbReference>
<dbReference type="Proteomes" id="UP000327493">
    <property type="component" value="Chromosome 12"/>
</dbReference>
<evidence type="ECO:0000256" key="1">
    <source>
        <dbReference type="SAM" id="MobiDB-lite"/>
    </source>
</evidence>
<sequence length="87" mass="9007">MAGVSRPSSGTCSACCALQVPLDGETEIPSVAVTKSSKGCGLDGVEIEPDSYDVPADLSPKEEKMRGKEGPPRAQAKEVRGKSTEKA</sequence>
<feature type="compositionally biased region" description="Basic and acidic residues" evidence="1">
    <location>
        <begin position="59"/>
        <end position="87"/>
    </location>
</feature>
<name>A0A5J5D539_9PERO</name>
<evidence type="ECO:0000313" key="2">
    <source>
        <dbReference type="EMBL" id="KAA8587655.1"/>
    </source>
</evidence>
<reference evidence="2 3" key="1">
    <citation type="submission" date="2019-08" db="EMBL/GenBank/DDBJ databases">
        <title>A chromosome-level genome assembly, high-density linkage maps, and genome scans reveal the genomic architecture of hybrid incompatibilities underlying speciation via character displacement in darters (Percidae: Etheostominae).</title>
        <authorList>
            <person name="Moran R.L."/>
            <person name="Catchen J.M."/>
            <person name="Fuller R.C."/>
        </authorList>
    </citation>
    <scope>NUCLEOTIDE SEQUENCE [LARGE SCALE GENOMIC DNA]</scope>
    <source>
        <strain evidence="2">EspeVRDwgs_2016</strain>
        <tissue evidence="2">Muscle</tissue>
    </source>
</reference>
<dbReference type="AlphaFoldDB" id="A0A5J5D539"/>
<accession>A0A5J5D539</accession>
<proteinExistence type="predicted"/>
<comment type="caution">
    <text evidence="2">The sequence shown here is derived from an EMBL/GenBank/DDBJ whole genome shotgun (WGS) entry which is preliminary data.</text>
</comment>
<gene>
    <name evidence="2" type="ORF">FQN60_016517</name>
</gene>
<feature type="region of interest" description="Disordered" evidence="1">
    <location>
        <begin position="43"/>
        <end position="87"/>
    </location>
</feature>
<protein>
    <submittedName>
        <fullName evidence="2">Uncharacterized protein</fullName>
    </submittedName>
</protein>
<organism evidence="2 3">
    <name type="scientific">Etheostoma spectabile</name>
    <name type="common">orangethroat darter</name>
    <dbReference type="NCBI Taxonomy" id="54343"/>
    <lineage>
        <taxon>Eukaryota</taxon>
        <taxon>Metazoa</taxon>
        <taxon>Chordata</taxon>
        <taxon>Craniata</taxon>
        <taxon>Vertebrata</taxon>
        <taxon>Euteleostomi</taxon>
        <taxon>Actinopterygii</taxon>
        <taxon>Neopterygii</taxon>
        <taxon>Teleostei</taxon>
        <taxon>Neoteleostei</taxon>
        <taxon>Acanthomorphata</taxon>
        <taxon>Eupercaria</taxon>
        <taxon>Perciformes</taxon>
        <taxon>Percoidei</taxon>
        <taxon>Percidae</taxon>
        <taxon>Etheostomatinae</taxon>
        <taxon>Etheostoma</taxon>
    </lineage>
</organism>
<keyword evidence="3" id="KW-1185">Reference proteome</keyword>